<protein>
    <recommendedName>
        <fullName evidence="1">DUF4357 domain-containing protein</fullName>
    </recommendedName>
</protein>
<dbReference type="Pfam" id="PF14267">
    <property type="entry name" value="DUF4357"/>
    <property type="match status" value="1"/>
</dbReference>
<dbReference type="CDD" id="cd10447">
    <property type="entry name" value="GIY-YIG_unchar_2"/>
    <property type="match status" value="1"/>
</dbReference>
<comment type="caution">
    <text evidence="2">The sequence shown here is derived from an EMBL/GenBank/DDBJ whole genome shotgun (WGS) entry which is preliminary data.</text>
</comment>
<name>A0A7J9PNV7_METMI</name>
<dbReference type="Proteomes" id="UP000567099">
    <property type="component" value="Unassembled WGS sequence"/>
</dbReference>
<evidence type="ECO:0000313" key="2">
    <source>
        <dbReference type="EMBL" id="MBA2864396.1"/>
    </source>
</evidence>
<evidence type="ECO:0000313" key="3">
    <source>
        <dbReference type="Proteomes" id="UP000567099"/>
    </source>
</evidence>
<proteinExistence type="predicted"/>
<accession>A0A7J9PNV7</accession>
<dbReference type="EMBL" id="JACDUO010000001">
    <property type="protein sequence ID" value="MBA2864396.1"/>
    <property type="molecule type" value="Genomic_DNA"/>
</dbReference>
<gene>
    <name evidence="2" type="ORF">HNP94_001396</name>
</gene>
<dbReference type="AlphaFoldDB" id="A0A7J9PNV7"/>
<dbReference type="InterPro" id="IPR025579">
    <property type="entry name" value="DUF4357"/>
</dbReference>
<reference evidence="2 3" key="1">
    <citation type="submission" date="2020-07" db="EMBL/GenBank/DDBJ databases">
        <title>Genomic Encyclopedia of Type Strains, Phase IV (KMG-V): Genome sequencing to study the core and pangenomes of soil and plant-associated prokaryotes.</title>
        <authorList>
            <person name="Whitman W."/>
        </authorList>
    </citation>
    <scope>NUCLEOTIDE SEQUENCE [LARGE SCALE GENOMIC DNA]</scope>
    <source>
        <strain evidence="2 3">C13</strain>
    </source>
</reference>
<organism evidence="2 3">
    <name type="scientific">Methanococcus maripaludis</name>
    <name type="common">Methanococcus deltae</name>
    <dbReference type="NCBI Taxonomy" id="39152"/>
    <lineage>
        <taxon>Archaea</taxon>
        <taxon>Methanobacteriati</taxon>
        <taxon>Methanobacteriota</taxon>
        <taxon>Methanomada group</taxon>
        <taxon>Methanococci</taxon>
        <taxon>Methanococcales</taxon>
        <taxon>Methanococcaceae</taxon>
        <taxon>Methanococcus</taxon>
    </lineage>
</organism>
<evidence type="ECO:0000259" key="1">
    <source>
        <dbReference type="Pfam" id="PF14267"/>
    </source>
</evidence>
<dbReference type="RefSeq" id="WP_181505145.1">
    <property type="nucleotide sequence ID" value="NZ_JACDUO010000001.1"/>
</dbReference>
<sequence>MIELVNGSREVSVTLVAGSTDGIIKYDFIDSVLESYLIPRDCYNDFRNLKNLKSRHSGIYVLIGDNDEFGNYEVYIGYSEDIVSRLTNHNSNELFDWKRAACIISQKPIRNEYFACIERISINRAKNTADCILVNSNENKTPLQNVNGSNTLKKLMNDVSEYLALMGYPILGEVDKESENFIYLSQNGEILARGKFLNDNVIVLEGSLVKAKESDSMTKNNKNIKQNLVKNEILVPCGEFYIFTEDYVFSSPSSAACVAFGGNVSGRQCWKTKDGKTLKELFASG</sequence>
<feature type="domain" description="DUF4357" evidence="1">
    <location>
        <begin position="225"/>
        <end position="278"/>
    </location>
</feature>